<evidence type="ECO:0000256" key="4">
    <source>
        <dbReference type="ARBA" id="ARBA00022692"/>
    </source>
</evidence>
<evidence type="ECO:0000256" key="5">
    <source>
        <dbReference type="ARBA" id="ARBA00022989"/>
    </source>
</evidence>
<dbReference type="InterPro" id="IPR002751">
    <property type="entry name" value="CbiM/NikMN"/>
</dbReference>
<feature type="transmembrane region" description="Helical" evidence="7">
    <location>
        <begin position="77"/>
        <end position="98"/>
    </location>
</feature>
<dbReference type="PANTHER" id="PTHR34229">
    <property type="entry name" value="METAL TRANSPORT PROTEIN HI_1621-RELATED"/>
    <property type="match status" value="1"/>
</dbReference>
<feature type="transmembrane region" description="Helical" evidence="7">
    <location>
        <begin position="15"/>
        <end position="34"/>
    </location>
</feature>
<dbReference type="GO" id="GO:0000041">
    <property type="term" value="P:transition metal ion transport"/>
    <property type="evidence" value="ECO:0007669"/>
    <property type="project" value="InterPro"/>
</dbReference>
<evidence type="ECO:0000256" key="2">
    <source>
        <dbReference type="ARBA" id="ARBA00022448"/>
    </source>
</evidence>
<evidence type="ECO:0000256" key="1">
    <source>
        <dbReference type="ARBA" id="ARBA00004651"/>
    </source>
</evidence>
<gene>
    <name evidence="8" type="ORF">ENR23_06725</name>
</gene>
<proteinExistence type="predicted"/>
<name>A0A832I3L0_UNCEI</name>
<dbReference type="PANTHER" id="PTHR34229:SF1">
    <property type="entry name" value="METAL TRANSPORT PROTEIN HI_1621-RELATED"/>
    <property type="match status" value="1"/>
</dbReference>
<evidence type="ECO:0008006" key="9">
    <source>
        <dbReference type="Google" id="ProtNLM"/>
    </source>
</evidence>
<dbReference type="Gene3D" id="1.10.1760.20">
    <property type="match status" value="1"/>
</dbReference>
<dbReference type="AlphaFoldDB" id="A0A832I3L0"/>
<dbReference type="GO" id="GO:0005886">
    <property type="term" value="C:plasma membrane"/>
    <property type="evidence" value="ECO:0007669"/>
    <property type="project" value="UniProtKB-SubCell"/>
</dbReference>
<feature type="transmembrane region" description="Helical" evidence="7">
    <location>
        <begin position="105"/>
        <end position="124"/>
    </location>
</feature>
<keyword evidence="3" id="KW-1003">Cell membrane</keyword>
<comment type="subcellular location">
    <subcellularLocation>
        <location evidence="1">Cell membrane</location>
        <topology evidence="1">Multi-pass membrane protein</topology>
    </subcellularLocation>
</comment>
<feature type="transmembrane region" description="Helical" evidence="7">
    <location>
        <begin position="136"/>
        <end position="161"/>
    </location>
</feature>
<keyword evidence="2" id="KW-0813">Transport</keyword>
<feature type="transmembrane region" description="Helical" evidence="7">
    <location>
        <begin position="46"/>
        <end position="65"/>
    </location>
</feature>
<evidence type="ECO:0000313" key="8">
    <source>
        <dbReference type="EMBL" id="HGZ43106.1"/>
    </source>
</evidence>
<evidence type="ECO:0000256" key="3">
    <source>
        <dbReference type="ARBA" id="ARBA00022475"/>
    </source>
</evidence>
<dbReference type="Pfam" id="PF01891">
    <property type="entry name" value="CbiM"/>
    <property type="match status" value="1"/>
</dbReference>
<keyword evidence="4 7" id="KW-0812">Transmembrane</keyword>
<accession>A0A832I3L0</accession>
<feature type="transmembrane region" description="Helical" evidence="7">
    <location>
        <begin position="182"/>
        <end position="207"/>
    </location>
</feature>
<protein>
    <recommendedName>
        <fullName evidence="9">Energy-coupling factor ABC transporter permease</fullName>
    </recommendedName>
</protein>
<sequence>MSHLHIPDGVLPPPLWGGGLALALALLAASSAAARRGAPARAGVQGALGALMLAVMSIPIPPFALEYCLTLAGPVGVLLGPAAAFQTVFVVSVILALLGQGGMTVVGLNALVLGAGAAVARPLFRQLTRWLAPPAALAGATALGQLASGALWFAVLAAAFGADPSRPIPAGGPDGHGHGARLTLFAGLTFMLWAVAVFAEAGIAYGVGRFLARVRPDLLPPAVGRDAQAAGPRREGSP</sequence>
<comment type="caution">
    <text evidence="8">The sequence shown here is derived from an EMBL/GenBank/DDBJ whole genome shotgun (WGS) entry which is preliminary data.</text>
</comment>
<evidence type="ECO:0000256" key="6">
    <source>
        <dbReference type="ARBA" id="ARBA00023136"/>
    </source>
</evidence>
<keyword evidence="5 7" id="KW-1133">Transmembrane helix</keyword>
<reference evidence="8" key="1">
    <citation type="journal article" date="2020" name="mSystems">
        <title>Genome- and Community-Level Interaction Insights into Carbon Utilization and Element Cycling Functions of Hydrothermarchaeota in Hydrothermal Sediment.</title>
        <authorList>
            <person name="Zhou Z."/>
            <person name="Liu Y."/>
            <person name="Xu W."/>
            <person name="Pan J."/>
            <person name="Luo Z.H."/>
            <person name="Li M."/>
        </authorList>
    </citation>
    <scope>NUCLEOTIDE SEQUENCE [LARGE SCALE GENOMIC DNA]</scope>
    <source>
        <strain evidence="8">SpSt-381</strain>
    </source>
</reference>
<keyword evidence="6 7" id="KW-0472">Membrane</keyword>
<organism evidence="8">
    <name type="scientific">Eiseniibacteriota bacterium</name>
    <dbReference type="NCBI Taxonomy" id="2212470"/>
    <lineage>
        <taxon>Bacteria</taxon>
        <taxon>Candidatus Eiseniibacteriota</taxon>
    </lineage>
</organism>
<evidence type="ECO:0000256" key="7">
    <source>
        <dbReference type="SAM" id="Phobius"/>
    </source>
</evidence>
<dbReference type="EMBL" id="DSQF01000012">
    <property type="protein sequence ID" value="HGZ43106.1"/>
    <property type="molecule type" value="Genomic_DNA"/>
</dbReference>